<gene>
    <name evidence="2" type="ORF">AOL_s00007g260</name>
</gene>
<evidence type="ECO:0000313" key="2">
    <source>
        <dbReference type="EMBL" id="EGX52924.1"/>
    </source>
</evidence>
<organism evidence="2 3">
    <name type="scientific">Arthrobotrys oligospora (strain ATCC 24927 / CBS 115.81 / DSM 1491)</name>
    <name type="common">Nematode-trapping fungus</name>
    <name type="synonym">Didymozoophaga oligospora</name>
    <dbReference type="NCBI Taxonomy" id="756982"/>
    <lineage>
        <taxon>Eukaryota</taxon>
        <taxon>Fungi</taxon>
        <taxon>Dikarya</taxon>
        <taxon>Ascomycota</taxon>
        <taxon>Pezizomycotina</taxon>
        <taxon>Orbiliomycetes</taxon>
        <taxon>Orbiliales</taxon>
        <taxon>Orbiliaceae</taxon>
        <taxon>Orbilia</taxon>
        <taxon>Orbilia oligospora</taxon>
    </lineage>
</organism>
<evidence type="ECO:0000313" key="3">
    <source>
        <dbReference type="Proteomes" id="UP000008784"/>
    </source>
</evidence>
<dbReference type="EMBL" id="ADOT01000016">
    <property type="protein sequence ID" value="EGX52924.1"/>
    <property type="molecule type" value="Genomic_DNA"/>
</dbReference>
<name>G1X1V1_ARTOA</name>
<dbReference type="RefSeq" id="XP_011118463.1">
    <property type="nucleotide sequence ID" value="XM_011120161.1"/>
</dbReference>
<dbReference type="OrthoDB" id="10031947at2759"/>
<reference evidence="2 3" key="1">
    <citation type="journal article" date="2011" name="PLoS Pathog.">
        <title>Genomic and proteomic analyses of the fungus Arthrobotrys oligospora provide insights into nematode-trap formation.</title>
        <authorList>
            <person name="Yang J."/>
            <person name="Wang L."/>
            <person name="Ji X."/>
            <person name="Feng Y."/>
            <person name="Li X."/>
            <person name="Zou C."/>
            <person name="Xu J."/>
            <person name="Ren Y."/>
            <person name="Mi Q."/>
            <person name="Wu J."/>
            <person name="Liu S."/>
            <person name="Liu Y."/>
            <person name="Huang X."/>
            <person name="Wang H."/>
            <person name="Niu X."/>
            <person name="Li J."/>
            <person name="Liang L."/>
            <person name="Luo Y."/>
            <person name="Ji K."/>
            <person name="Zhou W."/>
            <person name="Yu Z."/>
            <person name="Li G."/>
            <person name="Liu Y."/>
            <person name="Li L."/>
            <person name="Qiao M."/>
            <person name="Feng L."/>
            <person name="Zhang K.-Q."/>
        </authorList>
    </citation>
    <scope>NUCLEOTIDE SEQUENCE [LARGE SCALE GENOMIC DNA]</scope>
    <source>
        <strain evidence="3">ATCC 24927 / CBS 115.81 / DSM 1491</strain>
    </source>
</reference>
<accession>G1X1V1</accession>
<dbReference type="GeneID" id="22889368"/>
<feature type="signal peptide" evidence="1">
    <location>
        <begin position="1"/>
        <end position="25"/>
    </location>
</feature>
<proteinExistence type="predicted"/>
<protein>
    <submittedName>
        <fullName evidence="2">Uncharacterized protein</fullName>
    </submittedName>
</protein>
<dbReference type="AlphaFoldDB" id="G1X1V1"/>
<dbReference type="Proteomes" id="UP000008784">
    <property type="component" value="Unassembled WGS sequence"/>
</dbReference>
<dbReference type="InParanoid" id="G1X1V1"/>
<feature type="chain" id="PRO_5003427071" evidence="1">
    <location>
        <begin position="26"/>
        <end position="635"/>
    </location>
</feature>
<dbReference type="HOGENOM" id="CLU_431485_0_0_1"/>
<keyword evidence="1" id="KW-0732">Signal</keyword>
<keyword evidence="3" id="KW-1185">Reference proteome</keyword>
<sequence>MILSSLPKIWFLLLAGAWFPLGSLAVPSADADAAPIAGFWDWFGSDKPKAAPVAPAPAAAAPAAPAPPAAPPAPSYQIQDIVPVTARPPSAADDTVYPNMMSDRKSSAPIISALIEFFSDEYRKASISIHFKVEDIGRCVQWVAKARNSATEKDILFDTGSNRLMWATKFSFDNNPSTFDERGHSWARNVAFFSDRYCRTMIGVQQMDHSGVLERPAMFSMQQADIRGDQGRANSVGIPRGHCTKTSTLGASTIFVTETAVITTFITPTVTILATRTFSNTSISTVNEAPTETDTSFSFEITSFTTTIPTITVTGAPITVTASERRNRKRFQARGYPLLDPDCSCFLTSTCTVTVTPDPGVTVVETTYTTTTTTEYKTITFNSTVSTTIVATTSTTTAVGNATVTFLTTEVLTGSDISTVGSTTVTVQSTVTAPAVQLSSPTAIFGDPVEGSPRNYDDIWSLVTVPFPIEIYNVSSSRIYVSVNGFISLDEEPGTSFINSQLPVADDVSGANRLPNTAAVALWDDLYIYARTQQGVFYQIDGTTPGSRVLSFEFYTSAYRRSAEFFHFLIRYEEAKPNILTYKYFEVSGGGVSATIGAQSRSQNLWVQWSSDQADAVSNGQSLLVDTIANIITSV</sequence>
<dbReference type="eggNOG" id="ENOG502S9C0">
    <property type="taxonomic scope" value="Eukaryota"/>
</dbReference>
<evidence type="ECO:0000256" key="1">
    <source>
        <dbReference type="SAM" id="SignalP"/>
    </source>
</evidence>
<dbReference type="STRING" id="756982.G1X1V1"/>
<comment type="caution">
    <text evidence="2">The sequence shown here is derived from an EMBL/GenBank/DDBJ whole genome shotgun (WGS) entry which is preliminary data.</text>
</comment>